<sequence length="115" mass="12968">MLHKRPTSHGSQQLATLSAIYGAPFSHRGVEGTYQKAQSYMVQAKEREDRVKAIKGKVADLEEQISRLKVEIIELKVEEASLIRLEDNLLVDHMTDRGVILSKWDALWELAAPKG</sequence>
<comment type="caution">
    <text evidence="2">The sequence shown here is derived from an EMBL/GenBank/DDBJ whole genome shotgun (WGS) entry which is preliminary data.</text>
</comment>
<keyword evidence="3" id="KW-1185">Reference proteome</keyword>
<dbReference type="AlphaFoldDB" id="A0A6A6NBS0"/>
<protein>
    <submittedName>
        <fullName evidence="2">Uncharacterized protein</fullName>
    </submittedName>
</protein>
<evidence type="ECO:0000313" key="3">
    <source>
        <dbReference type="Proteomes" id="UP000467840"/>
    </source>
</evidence>
<reference evidence="2 3" key="1">
    <citation type="journal article" date="2020" name="Mol. Plant">
        <title>The Chromosome-Based Rubber Tree Genome Provides New Insights into Spurge Genome Evolution and Rubber Biosynthesis.</title>
        <authorList>
            <person name="Liu J."/>
            <person name="Shi C."/>
            <person name="Shi C.C."/>
            <person name="Li W."/>
            <person name="Zhang Q.J."/>
            <person name="Zhang Y."/>
            <person name="Li K."/>
            <person name="Lu H.F."/>
            <person name="Shi C."/>
            <person name="Zhu S.T."/>
            <person name="Xiao Z.Y."/>
            <person name="Nan H."/>
            <person name="Yue Y."/>
            <person name="Zhu X.G."/>
            <person name="Wu Y."/>
            <person name="Hong X.N."/>
            <person name="Fan G.Y."/>
            <person name="Tong Y."/>
            <person name="Zhang D."/>
            <person name="Mao C.L."/>
            <person name="Liu Y.L."/>
            <person name="Hao S.J."/>
            <person name="Liu W.Q."/>
            <person name="Lv M.Q."/>
            <person name="Zhang H.B."/>
            <person name="Liu Y."/>
            <person name="Hu-Tang G.R."/>
            <person name="Wang J.P."/>
            <person name="Wang J.H."/>
            <person name="Sun Y.H."/>
            <person name="Ni S.B."/>
            <person name="Chen W.B."/>
            <person name="Zhang X.C."/>
            <person name="Jiao Y.N."/>
            <person name="Eichler E.E."/>
            <person name="Li G.H."/>
            <person name="Liu X."/>
            <person name="Gao L.Z."/>
        </authorList>
    </citation>
    <scope>NUCLEOTIDE SEQUENCE [LARGE SCALE GENOMIC DNA]</scope>
    <source>
        <strain evidence="3">cv. GT1</strain>
        <tissue evidence="2">Leaf</tissue>
    </source>
</reference>
<dbReference type="EMBL" id="JAAGAX010000002">
    <property type="protein sequence ID" value="KAF2322764.1"/>
    <property type="molecule type" value="Genomic_DNA"/>
</dbReference>
<proteinExistence type="predicted"/>
<feature type="coiled-coil region" evidence="1">
    <location>
        <begin position="44"/>
        <end position="78"/>
    </location>
</feature>
<gene>
    <name evidence="2" type="ORF">GH714_030357</name>
</gene>
<dbReference type="SUPFAM" id="SSF161270">
    <property type="entry name" value="PspA lactotransferrin-binding region"/>
    <property type="match status" value="1"/>
</dbReference>
<dbReference type="Proteomes" id="UP000467840">
    <property type="component" value="Chromosome 11"/>
</dbReference>
<organism evidence="2 3">
    <name type="scientific">Hevea brasiliensis</name>
    <name type="common">Para rubber tree</name>
    <name type="synonym">Siphonia brasiliensis</name>
    <dbReference type="NCBI Taxonomy" id="3981"/>
    <lineage>
        <taxon>Eukaryota</taxon>
        <taxon>Viridiplantae</taxon>
        <taxon>Streptophyta</taxon>
        <taxon>Embryophyta</taxon>
        <taxon>Tracheophyta</taxon>
        <taxon>Spermatophyta</taxon>
        <taxon>Magnoliopsida</taxon>
        <taxon>eudicotyledons</taxon>
        <taxon>Gunneridae</taxon>
        <taxon>Pentapetalae</taxon>
        <taxon>rosids</taxon>
        <taxon>fabids</taxon>
        <taxon>Malpighiales</taxon>
        <taxon>Euphorbiaceae</taxon>
        <taxon>Crotonoideae</taxon>
        <taxon>Micrandreae</taxon>
        <taxon>Hevea</taxon>
    </lineage>
</organism>
<evidence type="ECO:0000256" key="1">
    <source>
        <dbReference type="SAM" id="Coils"/>
    </source>
</evidence>
<evidence type="ECO:0000313" key="2">
    <source>
        <dbReference type="EMBL" id="KAF2322764.1"/>
    </source>
</evidence>
<keyword evidence="1" id="KW-0175">Coiled coil</keyword>
<accession>A0A6A6NBS0</accession>
<name>A0A6A6NBS0_HEVBR</name>